<dbReference type="KEGG" id="tdf:H9L22_07925"/>
<dbReference type="EMBL" id="CP060789">
    <property type="protein sequence ID" value="QNP57182.1"/>
    <property type="molecule type" value="Genomic_DNA"/>
</dbReference>
<dbReference type="Proteomes" id="UP000516117">
    <property type="component" value="Chromosome"/>
</dbReference>
<evidence type="ECO:0000313" key="1">
    <source>
        <dbReference type="EMBL" id="QNP57182.1"/>
    </source>
</evidence>
<sequence length="976" mass="107892">MSGLDRHLPHLKNPPIEYRPELRWWLAEGLHTDETLRREIDTAHRLGFGGMEFLAMDEQNIDHARYAWGSEEWVHDSHIVVEELTARDMALSFTSGTNWSNANLPTITPDHPAAAQELNYVTEKVAAEGRRGPLPRIDLQEDRSDSPLPGHRVAPELQHLQAVIAAPVTEGTGAPVVDVAAVIDLTASVTDGALDWTPPDARSWKLFVFWRHGTGQTAEPSASVNYTVNYLDRDGVDAVIEYWRDEVLTDELKRHIAANDRAQMYMDSLELSLWGAGGMFWGKSVADEFRARRGYDITPWLPLLVRTTVMMSVNTEYHYEADEAHRLDAEKVRHDYVETLTDLYIENMLRPFAAFLHDNGILLRSEISYGLPFELTRPGPEVDGIETESLEFASQIDAYRLLAGPAHLFGKQYSSETGATTRNHMLPHAFYDQIIATQLAAGITKTVLHGWASTAGAPGTTWPGHEGMWNMFSERFDTRQPAAEFYPLWNDAIGRYQYLLRQGRPRIDIGILRTDHFVDNMFIFAMFDDDGNRIVDEDFYATKGMRNRENQWWQDPGMQDAGWSYEFLDGQLLLHEDVSFADGLVQPDGPGYQALIVYQEALDADVAAKLLAEARAGLRILLVNNVRELRSHMNRLQTVHPGAALRTPGLDGRDEELAATMATLRALPTVAEIDDPAQTVAALRGLGVAGRAEFTTDNPNVLTYLRDDGDLTHLYAYNFLYETGETTEVSFSLDGVGAAHRIDPWTGTVLDHPAEERDGRTVVTLTLAPGETALLTLDRSQTPAPGAAPAVEVLAEPASWGIVVEGWDEGPYETITEDRGLGYITTEVRPTTAITRHVAGSDRLAPWSELDGVGSGISGVGEYVTEFTLGEITTGRYLLSLGSTCGGLGSVSLNDSAPVGFDTSVPVVDVTGLVVAGTNRLVVRVSSSLNNVLLARGYYDDLPDVASQLSGMEELQRTHVRDYGLVGPVRVVRELS</sequence>
<dbReference type="PANTHER" id="PTHR36848">
    <property type="entry name" value="DNA-BINDING PROTEIN (PUTATIVE SECRETED PROTEIN)-RELATED"/>
    <property type="match status" value="1"/>
</dbReference>
<dbReference type="PANTHER" id="PTHR36848:SF2">
    <property type="entry name" value="SECRETED PROTEIN"/>
    <property type="match status" value="1"/>
</dbReference>
<reference evidence="1 2" key="1">
    <citation type="submission" date="2020-08" db="EMBL/GenBank/DDBJ databases">
        <title>Genome sequence of Tessaracoccus defluvii JCM 17540T.</title>
        <authorList>
            <person name="Hyun D.-W."/>
            <person name="Bae J.-W."/>
        </authorList>
    </citation>
    <scope>NUCLEOTIDE SEQUENCE [LARGE SCALE GENOMIC DNA]</scope>
    <source>
        <strain evidence="1 2">JCM 17540</strain>
    </source>
</reference>
<dbReference type="SUPFAM" id="SSF49785">
    <property type="entry name" value="Galactose-binding domain-like"/>
    <property type="match status" value="1"/>
</dbReference>
<dbReference type="RefSeq" id="WP_187722275.1">
    <property type="nucleotide sequence ID" value="NZ_BAABBL010000019.1"/>
</dbReference>
<name>A0A7H0H9G6_9ACTN</name>
<accession>A0A7H0H9G6</accession>
<dbReference type="AlphaFoldDB" id="A0A7H0H9G6"/>
<protein>
    <recommendedName>
        <fullName evidence="3">Alpha-L-rhamnosidase</fullName>
    </recommendedName>
</protein>
<keyword evidence="2" id="KW-1185">Reference proteome</keyword>
<dbReference type="InterPro" id="IPR008979">
    <property type="entry name" value="Galactose-bd-like_sf"/>
</dbReference>
<organism evidence="1 2">
    <name type="scientific">Tessaracoccus defluvii</name>
    <dbReference type="NCBI Taxonomy" id="1285901"/>
    <lineage>
        <taxon>Bacteria</taxon>
        <taxon>Bacillati</taxon>
        <taxon>Actinomycetota</taxon>
        <taxon>Actinomycetes</taxon>
        <taxon>Propionibacteriales</taxon>
        <taxon>Propionibacteriaceae</taxon>
        <taxon>Tessaracoccus</taxon>
    </lineage>
</organism>
<evidence type="ECO:0008006" key="3">
    <source>
        <dbReference type="Google" id="ProtNLM"/>
    </source>
</evidence>
<dbReference type="InterPro" id="IPR053161">
    <property type="entry name" value="Ulvan_degrading_GH"/>
</dbReference>
<proteinExistence type="predicted"/>
<evidence type="ECO:0000313" key="2">
    <source>
        <dbReference type="Proteomes" id="UP000516117"/>
    </source>
</evidence>
<gene>
    <name evidence="1" type="ORF">H9L22_07925</name>
</gene>
<dbReference type="Pfam" id="PF17132">
    <property type="entry name" value="Glyco_hydro_106"/>
    <property type="match status" value="1"/>
</dbReference>